<dbReference type="EMBL" id="JH717920">
    <property type="protein sequence ID" value="EWZ28662.1"/>
    <property type="molecule type" value="Genomic_DNA"/>
</dbReference>
<name>W9J9D6_FUSOX</name>
<sequence length="200" mass="22779">MRWVSCTNESFTLGAKAKAEARNATDSGCRATKPPYQARSTRLKILLTQRRQRMMLPEGVGGYSKRLDKALPGKHTHTLYDALKRHESDILVQLRTGTARVNRYLHRIGAAETDTCDCSQQEETVDHFLFRCPRWDEQREHMRNVDQGMMGNLSFFLGGKTAEDEHKWSPNLGAVRAVIKFAISTGRLDATQTWKNILTK</sequence>
<reference evidence="1" key="1">
    <citation type="submission" date="2011-06" db="EMBL/GenBank/DDBJ databases">
        <title>The Genome Sequence of Fusarium oxysporum Fo47.</title>
        <authorList>
            <consortium name="The Broad Institute Genome Sequencing Platform"/>
            <person name="Ma L.-J."/>
            <person name="Gale L.R."/>
            <person name="Schwartz D.C."/>
            <person name="Zhou S."/>
            <person name="Corby-Kistler H."/>
            <person name="Young S.K."/>
            <person name="Zeng Q."/>
            <person name="Gargeya S."/>
            <person name="Fitzgerald M."/>
            <person name="Haas B."/>
            <person name="Abouelleil A."/>
            <person name="Alvarado L."/>
            <person name="Arachchi H.M."/>
            <person name="Berlin A."/>
            <person name="Brown A."/>
            <person name="Chapman S.B."/>
            <person name="Chen Z."/>
            <person name="Dunbar C."/>
            <person name="Freedman E."/>
            <person name="Gearin G."/>
            <person name="Gellesch M."/>
            <person name="Goldberg J."/>
            <person name="Griggs A."/>
            <person name="Gujja S."/>
            <person name="Heiman D."/>
            <person name="Howarth C."/>
            <person name="Larson L."/>
            <person name="Lui A."/>
            <person name="MacDonald P.J.P."/>
            <person name="Mehta T."/>
            <person name="Montmayeur A."/>
            <person name="Murphy C."/>
            <person name="Neiman D."/>
            <person name="Pearson M."/>
            <person name="Priest M."/>
            <person name="Roberts A."/>
            <person name="Saif S."/>
            <person name="Shea T."/>
            <person name="Shenoy N."/>
            <person name="Sisk P."/>
            <person name="Stolte C."/>
            <person name="Sykes S."/>
            <person name="Wortman J."/>
            <person name="Nusbaum C."/>
            <person name="Birren B."/>
        </authorList>
    </citation>
    <scope>NUCLEOTIDE SEQUENCE [LARGE SCALE GENOMIC DNA]</scope>
    <source>
        <strain evidence="1">Fo47</strain>
    </source>
</reference>
<evidence type="ECO:0008006" key="2">
    <source>
        <dbReference type="Google" id="ProtNLM"/>
    </source>
</evidence>
<dbReference type="VEuPathDB" id="FungiDB:FOZG_17667"/>
<protein>
    <recommendedName>
        <fullName evidence="2">Reverse transcriptase zinc-binding domain-containing protein</fullName>
    </recommendedName>
</protein>
<reference evidence="1" key="2">
    <citation type="submission" date="2012-06" db="EMBL/GenBank/DDBJ databases">
        <title>Annotation of the Genome Sequence of Fusarium oxysporum Fo47.</title>
        <authorList>
            <consortium name="The Broad Institute Genomics Platform"/>
            <person name="Ma L.-J."/>
            <person name="Corby-Kistler H."/>
            <person name="Broz K."/>
            <person name="Gale L.R."/>
            <person name="Jonkers W."/>
            <person name="O'Donnell K."/>
            <person name="Ploetz R."/>
            <person name="Steinberg C."/>
            <person name="Schwartz D.C."/>
            <person name="VanEtten H."/>
            <person name="Zhou S."/>
            <person name="Young S.K."/>
            <person name="Zeng Q."/>
            <person name="Gargeya S."/>
            <person name="Fitzgerald M."/>
            <person name="Abouelleil A."/>
            <person name="Alvarado L."/>
            <person name="Chapman S.B."/>
            <person name="Gainer-Dewar J."/>
            <person name="Goldberg J."/>
            <person name="Griggs A."/>
            <person name="Gujja S."/>
            <person name="Hansen M."/>
            <person name="Howarth C."/>
            <person name="Imamovic A."/>
            <person name="Ireland A."/>
            <person name="Larimer J."/>
            <person name="McCowan C."/>
            <person name="Murphy C."/>
            <person name="Pearson M."/>
            <person name="Poon T.W."/>
            <person name="Priest M."/>
            <person name="Roberts A."/>
            <person name="Saif S."/>
            <person name="Shea T."/>
            <person name="Sykes S."/>
            <person name="Wortman J."/>
            <person name="Nusbaum C."/>
            <person name="Birren B."/>
        </authorList>
    </citation>
    <scope>NUCLEOTIDE SEQUENCE</scope>
    <source>
        <strain evidence="1">Fo47</strain>
    </source>
</reference>
<proteinExistence type="predicted"/>
<dbReference type="Proteomes" id="UP000030766">
    <property type="component" value="Unassembled WGS sequence"/>
</dbReference>
<dbReference type="HOGENOM" id="CLU_000680_23_4_1"/>
<organism evidence="1">
    <name type="scientific">Fusarium oxysporum Fo47</name>
    <dbReference type="NCBI Taxonomy" id="660027"/>
    <lineage>
        <taxon>Eukaryota</taxon>
        <taxon>Fungi</taxon>
        <taxon>Dikarya</taxon>
        <taxon>Ascomycota</taxon>
        <taxon>Pezizomycotina</taxon>
        <taxon>Sordariomycetes</taxon>
        <taxon>Hypocreomycetidae</taxon>
        <taxon>Hypocreales</taxon>
        <taxon>Nectriaceae</taxon>
        <taxon>Fusarium</taxon>
        <taxon>Fusarium oxysporum species complex</taxon>
    </lineage>
</organism>
<accession>W9J9D6</accession>
<evidence type="ECO:0000313" key="1">
    <source>
        <dbReference type="EMBL" id="EWZ28662.1"/>
    </source>
</evidence>
<dbReference type="AlphaFoldDB" id="W9J9D6"/>
<gene>
    <name evidence="1" type="ORF">FOZG_17667</name>
</gene>